<dbReference type="PANTHER" id="PTHR43420">
    <property type="entry name" value="ACETYLTRANSFERASE"/>
    <property type="match status" value="1"/>
</dbReference>
<keyword evidence="2" id="KW-0012">Acyltransferase</keyword>
<dbReference type="Proteomes" id="UP001218246">
    <property type="component" value="Unassembled WGS sequence"/>
</dbReference>
<sequence length="148" mass="16860">MSLTFSIFKLHELETSALQALVAESEQEGYRFVRRLAEEYVSGKNRFSKKGEALFAVSHDGDIVGVCGLNQDPYIQEEAGRVRHLYVMRAYRKQGAARILLHEVMKMAKGHFAYMTLRTDNPAADALYRSVGFSVSEKFPETTHWLKL</sequence>
<dbReference type="InterPro" id="IPR000182">
    <property type="entry name" value="GNAT_dom"/>
</dbReference>
<name>A0ABT6H8D8_9BACI</name>
<organism evidence="4 5">
    <name type="scientific">Ectobacillus antri</name>
    <dbReference type="NCBI Taxonomy" id="2486280"/>
    <lineage>
        <taxon>Bacteria</taxon>
        <taxon>Bacillati</taxon>
        <taxon>Bacillota</taxon>
        <taxon>Bacilli</taxon>
        <taxon>Bacillales</taxon>
        <taxon>Bacillaceae</taxon>
        <taxon>Ectobacillus</taxon>
    </lineage>
</organism>
<dbReference type="PANTHER" id="PTHR43420:SF12">
    <property type="entry name" value="N-ACETYLTRANSFERASE DOMAIN-CONTAINING PROTEIN"/>
    <property type="match status" value="1"/>
</dbReference>
<reference evidence="4 5" key="1">
    <citation type="submission" date="2023-04" db="EMBL/GenBank/DDBJ databases">
        <title>Ectobacillus antri isolated from activated sludge.</title>
        <authorList>
            <person name="Yan P."/>
            <person name="Liu X."/>
        </authorList>
    </citation>
    <scope>NUCLEOTIDE SEQUENCE [LARGE SCALE GENOMIC DNA]</scope>
    <source>
        <strain evidence="4 5">C18H</strain>
    </source>
</reference>
<dbReference type="SUPFAM" id="SSF55729">
    <property type="entry name" value="Acyl-CoA N-acyltransferases (Nat)"/>
    <property type="match status" value="1"/>
</dbReference>
<dbReference type="Pfam" id="PF00583">
    <property type="entry name" value="Acetyltransf_1"/>
    <property type="match status" value="1"/>
</dbReference>
<feature type="domain" description="N-acetyltransferase" evidence="3">
    <location>
        <begin position="8"/>
        <end position="148"/>
    </location>
</feature>
<gene>
    <name evidence="4" type="ORF">P6P90_16660</name>
</gene>
<keyword evidence="1" id="KW-0808">Transferase</keyword>
<comment type="caution">
    <text evidence="4">The sequence shown here is derived from an EMBL/GenBank/DDBJ whole genome shotgun (WGS) entry which is preliminary data.</text>
</comment>
<accession>A0ABT6H8D8</accession>
<evidence type="ECO:0000256" key="2">
    <source>
        <dbReference type="ARBA" id="ARBA00023315"/>
    </source>
</evidence>
<evidence type="ECO:0000313" key="5">
    <source>
        <dbReference type="Proteomes" id="UP001218246"/>
    </source>
</evidence>
<keyword evidence="5" id="KW-1185">Reference proteome</keyword>
<dbReference type="CDD" id="cd04301">
    <property type="entry name" value="NAT_SF"/>
    <property type="match status" value="1"/>
</dbReference>
<proteinExistence type="predicted"/>
<dbReference type="InterPro" id="IPR050680">
    <property type="entry name" value="YpeA/RimI_acetyltransf"/>
</dbReference>
<evidence type="ECO:0000256" key="1">
    <source>
        <dbReference type="ARBA" id="ARBA00022679"/>
    </source>
</evidence>
<dbReference type="InterPro" id="IPR016181">
    <property type="entry name" value="Acyl_CoA_acyltransferase"/>
</dbReference>
<evidence type="ECO:0000313" key="4">
    <source>
        <dbReference type="EMBL" id="MDG5755529.1"/>
    </source>
</evidence>
<dbReference type="Gene3D" id="3.40.630.30">
    <property type="match status" value="1"/>
</dbReference>
<protein>
    <submittedName>
        <fullName evidence="4">GNAT family N-acetyltransferase</fullName>
    </submittedName>
</protein>
<dbReference type="PROSITE" id="PS51186">
    <property type="entry name" value="GNAT"/>
    <property type="match status" value="1"/>
</dbReference>
<dbReference type="EMBL" id="JARULN010000032">
    <property type="protein sequence ID" value="MDG5755529.1"/>
    <property type="molecule type" value="Genomic_DNA"/>
</dbReference>
<evidence type="ECO:0000259" key="3">
    <source>
        <dbReference type="PROSITE" id="PS51186"/>
    </source>
</evidence>
<dbReference type="RefSeq" id="WP_278018602.1">
    <property type="nucleotide sequence ID" value="NZ_JARRRY010000024.1"/>
</dbReference>